<reference evidence="7 8" key="2">
    <citation type="submission" date="2013-04" db="EMBL/GenBank/DDBJ databases">
        <title>The Genome Sequence of Bilophila wadsworthia 3_1_6.</title>
        <authorList>
            <consortium name="The Broad Institute Genomics Platform"/>
            <person name="Earl A."/>
            <person name="Ward D."/>
            <person name="Feldgarden M."/>
            <person name="Gevers D."/>
            <person name="Sibley C."/>
            <person name="Strauss J."/>
            <person name="Allen-Vercoe E."/>
            <person name="Walker B."/>
            <person name="Young S."/>
            <person name="Zeng Q."/>
            <person name="Gargeya S."/>
            <person name="Fitzgerald M."/>
            <person name="Haas B."/>
            <person name="Abouelleil A."/>
            <person name="Allen A.W."/>
            <person name="Alvarado L."/>
            <person name="Arachchi H.M."/>
            <person name="Berlin A.M."/>
            <person name="Chapman S.B."/>
            <person name="Gainer-Dewar J."/>
            <person name="Goldberg J."/>
            <person name="Griggs A."/>
            <person name="Gujja S."/>
            <person name="Hansen M."/>
            <person name="Howarth C."/>
            <person name="Imamovic A."/>
            <person name="Ireland A."/>
            <person name="Larimer J."/>
            <person name="McCowan C."/>
            <person name="Murphy C."/>
            <person name="Pearson M."/>
            <person name="Poon T.W."/>
            <person name="Priest M."/>
            <person name="Roberts A."/>
            <person name="Saif S."/>
            <person name="Shea T."/>
            <person name="Sisk P."/>
            <person name="Sykes S."/>
            <person name="Wortman J."/>
            <person name="Nusbaum C."/>
            <person name="Birren B."/>
        </authorList>
    </citation>
    <scope>NUCLEOTIDE SEQUENCE [LARGE SCALE GENOMIC DNA]</scope>
    <source>
        <strain evidence="7 8">3_1_6</strain>
    </source>
</reference>
<dbReference type="InterPro" id="IPR029753">
    <property type="entry name" value="D-isomer_DH_CS"/>
</dbReference>
<dbReference type="GeneID" id="78087274"/>
<dbReference type="PROSITE" id="PS00671">
    <property type="entry name" value="D_2_HYDROXYACID_DH_3"/>
    <property type="match status" value="1"/>
</dbReference>
<feature type="domain" description="D-isomer specific 2-hydroxyacid dehydrogenase NAD-binding" evidence="6">
    <location>
        <begin position="115"/>
        <end position="289"/>
    </location>
</feature>
<dbReference type="HOGENOM" id="CLU_019796_1_3_7"/>
<dbReference type="SUPFAM" id="SSF51735">
    <property type="entry name" value="NAD(P)-binding Rossmann-fold domains"/>
    <property type="match status" value="1"/>
</dbReference>
<evidence type="ECO:0000256" key="2">
    <source>
        <dbReference type="ARBA" id="ARBA00023002"/>
    </source>
</evidence>
<dbReference type="GO" id="GO:0016616">
    <property type="term" value="F:oxidoreductase activity, acting on the CH-OH group of donors, NAD or NADP as acceptor"/>
    <property type="evidence" value="ECO:0007669"/>
    <property type="project" value="InterPro"/>
</dbReference>
<evidence type="ECO:0000256" key="1">
    <source>
        <dbReference type="ARBA" id="ARBA00005854"/>
    </source>
</evidence>
<evidence type="ECO:0000259" key="6">
    <source>
        <dbReference type="Pfam" id="PF02826"/>
    </source>
</evidence>
<dbReference type="InterPro" id="IPR036291">
    <property type="entry name" value="NAD(P)-bd_dom_sf"/>
</dbReference>
<dbReference type="PROSITE" id="PS00670">
    <property type="entry name" value="D_2_HYDROXYACID_DH_2"/>
    <property type="match status" value="1"/>
</dbReference>
<comment type="similarity">
    <text evidence="1 4">Belongs to the D-isomer specific 2-hydroxyacid dehydrogenase family.</text>
</comment>
<gene>
    <name evidence="7" type="ORF">HMPREF0179_00539</name>
</gene>
<keyword evidence="3" id="KW-0520">NAD</keyword>
<evidence type="ECO:0000256" key="3">
    <source>
        <dbReference type="ARBA" id="ARBA00023027"/>
    </source>
</evidence>
<dbReference type="Proteomes" id="UP000006034">
    <property type="component" value="Unassembled WGS sequence"/>
</dbReference>
<dbReference type="InterPro" id="IPR050857">
    <property type="entry name" value="D-2-hydroxyacid_DH"/>
</dbReference>
<protein>
    <submittedName>
        <fullName evidence="7">Phosphoglycerate dehydrogenase</fullName>
    </submittedName>
</protein>
<dbReference type="FunFam" id="3.40.50.720:FF:000203">
    <property type="entry name" value="D-3-phosphoglycerate dehydrogenase (SerA)"/>
    <property type="match status" value="1"/>
</dbReference>
<reference evidence="7 8" key="1">
    <citation type="submission" date="2010-10" db="EMBL/GenBank/DDBJ databases">
        <authorList>
            <consortium name="The Broad Institute Genome Sequencing Platform"/>
            <person name="Ward D."/>
            <person name="Earl A."/>
            <person name="Feldgarden M."/>
            <person name="Young S.K."/>
            <person name="Gargeya S."/>
            <person name="Zeng Q."/>
            <person name="Alvarado L."/>
            <person name="Berlin A."/>
            <person name="Bochicchio J."/>
            <person name="Chapman S.B."/>
            <person name="Chen Z."/>
            <person name="Freedman E."/>
            <person name="Gellesch M."/>
            <person name="Goldberg J."/>
            <person name="Griggs A."/>
            <person name="Gujja S."/>
            <person name="Heilman E."/>
            <person name="Heiman D."/>
            <person name="Howarth C."/>
            <person name="Mehta T."/>
            <person name="Neiman D."/>
            <person name="Pearson M."/>
            <person name="Roberts A."/>
            <person name="Saif S."/>
            <person name="Shea T."/>
            <person name="Shenoy N."/>
            <person name="Sisk P."/>
            <person name="Stolte C."/>
            <person name="Sykes S."/>
            <person name="White J."/>
            <person name="Yandava C."/>
            <person name="Allen-Vercoe E."/>
            <person name="Sibley C."/>
            <person name="Ambrose C.E."/>
            <person name="Strauss J."/>
            <person name="Daigneault M."/>
            <person name="Haas B."/>
            <person name="Nusbaum C."/>
            <person name="Birren B."/>
        </authorList>
    </citation>
    <scope>NUCLEOTIDE SEQUENCE [LARGE SCALE GENOMIC DNA]</scope>
    <source>
        <strain evidence="7 8">3_1_6</strain>
    </source>
</reference>
<dbReference type="PANTHER" id="PTHR42789">
    <property type="entry name" value="D-ISOMER SPECIFIC 2-HYDROXYACID DEHYDROGENASE FAMILY PROTEIN (AFU_ORTHOLOGUE AFUA_6G10090)"/>
    <property type="match status" value="1"/>
</dbReference>
<keyword evidence="2 4" id="KW-0560">Oxidoreductase</keyword>
<evidence type="ECO:0000259" key="5">
    <source>
        <dbReference type="Pfam" id="PF00389"/>
    </source>
</evidence>
<dbReference type="AlphaFoldDB" id="E5Y2X8"/>
<dbReference type="Gene3D" id="3.40.50.720">
    <property type="entry name" value="NAD(P)-binding Rossmann-like Domain"/>
    <property type="match status" value="2"/>
</dbReference>
<dbReference type="Pfam" id="PF02826">
    <property type="entry name" value="2-Hacid_dh_C"/>
    <property type="match status" value="1"/>
</dbReference>
<dbReference type="RefSeq" id="WP_016360990.1">
    <property type="nucleotide sequence ID" value="NZ_KE150239.1"/>
</dbReference>
<comment type="caution">
    <text evidence="7">The sequence shown here is derived from an EMBL/GenBank/DDBJ whole genome shotgun (WGS) entry which is preliminary data.</text>
</comment>
<dbReference type="PANTHER" id="PTHR42789:SF1">
    <property type="entry name" value="D-ISOMER SPECIFIC 2-HYDROXYACID DEHYDROGENASE FAMILY PROTEIN (AFU_ORTHOLOGUE AFUA_6G10090)"/>
    <property type="match status" value="1"/>
</dbReference>
<organism evidence="7 8">
    <name type="scientific">Bilophila wadsworthia (strain 3_1_6)</name>
    <dbReference type="NCBI Taxonomy" id="563192"/>
    <lineage>
        <taxon>Bacteria</taxon>
        <taxon>Pseudomonadati</taxon>
        <taxon>Thermodesulfobacteriota</taxon>
        <taxon>Desulfovibrionia</taxon>
        <taxon>Desulfovibrionales</taxon>
        <taxon>Desulfovibrionaceae</taxon>
        <taxon>Bilophila</taxon>
    </lineage>
</organism>
<dbReference type="CDD" id="cd12173">
    <property type="entry name" value="PGDH_4"/>
    <property type="match status" value="1"/>
</dbReference>
<dbReference type="Pfam" id="PF00389">
    <property type="entry name" value="2-Hacid_dh"/>
    <property type="match status" value="1"/>
</dbReference>
<dbReference type="InterPro" id="IPR006140">
    <property type="entry name" value="D-isomer_DH_NAD-bd"/>
</dbReference>
<dbReference type="SUPFAM" id="SSF52283">
    <property type="entry name" value="Formate/glycerate dehydrogenase catalytic domain-like"/>
    <property type="match status" value="1"/>
</dbReference>
<dbReference type="eggNOG" id="COG1052">
    <property type="taxonomic scope" value="Bacteria"/>
</dbReference>
<proteinExistence type="inferred from homology"/>
<feature type="domain" description="D-isomer specific 2-hydroxyacid dehydrogenase catalytic" evidence="5">
    <location>
        <begin position="19"/>
        <end position="317"/>
    </location>
</feature>
<keyword evidence="8" id="KW-1185">Reference proteome</keyword>
<dbReference type="EMBL" id="ADCP02000002">
    <property type="protein sequence ID" value="EFV45651.2"/>
    <property type="molecule type" value="Genomic_DNA"/>
</dbReference>
<sequence length="322" mass="34701">MKKHTICLEARPFAAFSDEQLDRLTARPDVEVLDCRGGAVDDPAFMGRLQSADIVISGNDLHLDAALLDALPNLRCVAKLGVGLDMIDIPAAVARDIIVCNTPGANDVAVAEHTFALLLGLLRQVPRCDAGMRGGKWEQGAILGREVQGRTFGIVGMGAIGRCVASIAQGFGGRVTGFDPYWPEAFAAERNIERRDLDTLLRESDFVCIHCPLTPQTENLIGTRELGLMKPSSVLVNMARGGIVDESALYGALTARHISGAVLDAFSQEPPSSMPFAALPNVLLSPHVGAFTEEALEKMSRIAVDQVFQFLDGERPMHMKVR</sequence>
<dbReference type="InterPro" id="IPR006139">
    <property type="entry name" value="D-isomer_2_OHA_DH_cat_dom"/>
</dbReference>
<evidence type="ECO:0000313" key="7">
    <source>
        <dbReference type="EMBL" id="EFV45651.2"/>
    </source>
</evidence>
<dbReference type="GO" id="GO:0051287">
    <property type="term" value="F:NAD binding"/>
    <property type="evidence" value="ECO:0007669"/>
    <property type="project" value="InterPro"/>
</dbReference>
<evidence type="ECO:0000313" key="8">
    <source>
        <dbReference type="Proteomes" id="UP000006034"/>
    </source>
</evidence>
<accession>E5Y2X8</accession>
<dbReference type="OrthoDB" id="9793626at2"/>
<evidence type="ECO:0000256" key="4">
    <source>
        <dbReference type="RuleBase" id="RU003719"/>
    </source>
</evidence>
<name>E5Y2X8_BILW3</name>
<dbReference type="STRING" id="563192.HMPREF0179_00539"/>